<sequence length="208" mass="23754">MEFYSRTGKRLLDIVLLVLGLVVLLPAIIIITIVVLVCLGRPVFFRQVRPGYGGRPFTIYKFRTMSENRDQAGNLLPDAARMTSLGRILRSLSLDELPEIFNVLKGEMSLVGPRPLLMKYLDLYTPEQSRRHEVKPGITGWTQINGRNALTWEQKFAFDVWYVDHLCLWLDLKIMVLTLWKILIREGISHPGQATMEEFKGGRGNNGP</sequence>
<keyword evidence="2" id="KW-0472">Membrane</keyword>
<feature type="transmembrane region" description="Helical" evidence="2">
    <location>
        <begin position="14"/>
        <end position="39"/>
    </location>
</feature>
<dbReference type="EMBL" id="JBHPBY010000405">
    <property type="protein sequence ID" value="MFC1853016.1"/>
    <property type="molecule type" value="Genomic_DNA"/>
</dbReference>
<keyword evidence="2" id="KW-1133">Transmembrane helix</keyword>
<proteinExistence type="inferred from homology"/>
<dbReference type="PANTHER" id="PTHR30576">
    <property type="entry name" value="COLANIC BIOSYNTHESIS UDP-GLUCOSE LIPID CARRIER TRANSFERASE"/>
    <property type="match status" value="1"/>
</dbReference>
<evidence type="ECO:0000256" key="2">
    <source>
        <dbReference type="SAM" id="Phobius"/>
    </source>
</evidence>
<evidence type="ECO:0000313" key="5">
    <source>
        <dbReference type="Proteomes" id="UP001594351"/>
    </source>
</evidence>
<keyword evidence="2" id="KW-0812">Transmembrane</keyword>
<keyword evidence="4" id="KW-0808">Transferase</keyword>
<evidence type="ECO:0000259" key="3">
    <source>
        <dbReference type="Pfam" id="PF02397"/>
    </source>
</evidence>
<evidence type="ECO:0000313" key="4">
    <source>
        <dbReference type="EMBL" id="MFC1853016.1"/>
    </source>
</evidence>
<dbReference type="InterPro" id="IPR003362">
    <property type="entry name" value="Bact_transf"/>
</dbReference>
<protein>
    <submittedName>
        <fullName evidence="4">Sugar transferase</fullName>
    </submittedName>
</protein>
<dbReference type="PANTHER" id="PTHR30576:SF8">
    <property type="entry name" value="UNDECAPRENYL-PHOSPHATE GALACTOSE PHOSPHOTRANSFERASE"/>
    <property type="match status" value="1"/>
</dbReference>
<gene>
    <name evidence="4" type="ORF">ACFL27_22695</name>
</gene>
<comment type="caution">
    <text evidence="4">The sequence shown here is derived from an EMBL/GenBank/DDBJ whole genome shotgun (WGS) entry which is preliminary data.</text>
</comment>
<keyword evidence="5" id="KW-1185">Reference proteome</keyword>
<reference evidence="4 5" key="1">
    <citation type="submission" date="2024-09" db="EMBL/GenBank/DDBJ databases">
        <title>Laminarin stimulates single cell rates of sulfate reduction while oxygen inhibits transcriptomic activity in coastal marine sediment.</title>
        <authorList>
            <person name="Lindsay M."/>
            <person name="Orcutt B."/>
            <person name="Emerson D."/>
            <person name="Stepanauskas R."/>
            <person name="D'Angelo T."/>
        </authorList>
    </citation>
    <scope>NUCLEOTIDE SEQUENCE [LARGE SCALE GENOMIC DNA]</scope>
    <source>
        <strain evidence="4">SAG AM-311-K15</strain>
    </source>
</reference>
<organism evidence="4 5">
    <name type="scientific">candidate division CSSED10-310 bacterium</name>
    <dbReference type="NCBI Taxonomy" id="2855610"/>
    <lineage>
        <taxon>Bacteria</taxon>
        <taxon>Bacteria division CSSED10-310</taxon>
    </lineage>
</organism>
<comment type="similarity">
    <text evidence="1">Belongs to the bacterial sugar transferase family.</text>
</comment>
<accession>A0ABV6Z3I6</accession>
<dbReference type="Proteomes" id="UP001594351">
    <property type="component" value="Unassembled WGS sequence"/>
</dbReference>
<dbReference type="Pfam" id="PF02397">
    <property type="entry name" value="Bac_transf"/>
    <property type="match status" value="1"/>
</dbReference>
<evidence type="ECO:0000256" key="1">
    <source>
        <dbReference type="ARBA" id="ARBA00006464"/>
    </source>
</evidence>
<dbReference type="GO" id="GO:0016740">
    <property type="term" value="F:transferase activity"/>
    <property type="evidence" value="ECO:0007669"/>
    <property type="project" value="UniProtKB-KW"/>
</dbReference>
<name>A0ABV6Z3I6_UNCC1</name>
<feature type="domain" description="Bacterial sugar transferase" evidence="3">
    <location>
        <begin position="9"/>
        <end position="183"/>
    </location>
</feature>